<evidence type="ECO:0000256" key="1">
    <source>
        <dbReference type="SAM" id="MobiDB-lite"/>
    </source>
</evidence>
<accession>A0A1W6ZTJ8</accession>
<proteinExistence type="predicted"/>
<feature type="region of interest" description="Disordered" evidence="1">
    <location>
        <begin position="35"/>
        <end position="59"/>
    </location>
</feature>
<evidence type="ECO:0000313" key="4">
    <source>
        <dbReference type="Proteomes" id="UP000194137"/>
    </source>
</evidence>
<feature type="compositionally biased region" description="Basic and acidic residues" evidence="1">
    <location>
        <begin position="40"/>
        <end position="54"/>
    </location>
</feature>
<reference evidence="3 4" key="1">
    <citation type="submission" date="2017-05" db="EMBL/GenBank/DDBJ databases">
        <title>Full genome sequence of Pseudorhodoplanes sinuspersici.</title>
        <authorList>
            <person name="Dastgheib S.M.M."/>
            <person name="Shavandi M."/>
            <person name="Tirandaz H."/>
        </authorList>
    </citation>
    <scope>NUCLEOTIDE SEQUENCE [LARGE SCALE GENOMIC DNA]</scope>
    <source>
        <strain evidence="3 4">RIPI110</strain>
    </source>
</reference>
<feature type="chain" id="PRO_5012461807" description="Lectin-like protein BA14k" evidence="2">
    <location>
        <begin position="27"/>
        <end position="110"/>
    </location>
</feature>
<dbReference type="Proteomes" id="UP000194137">
    <property type="component" value="Chromosome"/>
</dbReference>
<sequence length="110" mass="12388">MRKMVSFRTILVASTVVVTATLPLTATSLPTWKPNTGTVRSDEISGQRYNERRPVRSYNAPAYSDAPRYYRGSADPSIGPDGRPYRVPEYLRNQCYVDDGYGRFSACSNR</sequence>
<evidence type="ECO:0000313" key="3">
    <source>
        <dbReference type="EMBL" id="ARQ00670.1"/>
    </source>
</evidence>
<gene>
    <name evidence="3" type="ORF">CAK95_17475</name>
</gene>
<dbReference type="KEGG" id="psin:CAK95_17475"/>
<evidence type="ECO:0008006" key="5">
    <source>
        <dbReference type="Google" id="ProtNLM"/>
    </source>
</evidence>
<name>A0A1W6ZTJ8_9HYPH</name>
<keyword evidence="2" id="KW-0732">Signal</keyword>
<keyword evidence="4" id="KW-1185">Reference proteome</keyword>
<feature type="signal peptide" evidence="2">
    <location>
        <begin position="1"/>
        <end position="26"/>
    </location>
</feature>
<dbReference type="AlphaFoldDB" id="A0A1W6ZTJ8"/>
<evidence type="ECO:0000256" key="2">
    <source>
        <dbReference type="SAM" id="SignalP"/>
    </source>
</evidence>
<organism evidence="3 4">
    <name type="scientific">Pseudorhodoplanes sinuspersici</name>
    <dbReference type="NCBI Taxonomy" id="1235591"/>
    <lineage>
        <taxon>Bacteria</taxon>
        <taxon>Pseudomonadati</taxon>
        <taxon>Pseudomonadota</taxon>
        <taxon>Alphaproteobacteria</taxon>
        <taxon>Hyphomicrobiales</taxon>
        <taxon>Pseudorhodoplanes</taxon>
    </lineage>
</organism>
<protein>
    <recommendedName>
        <fullName evidence="5">Lectin-like protein BA14k</fullName>
    </recommendedName>
</protein>
<dbReference type="EMBL" id="CP021112">
    <property type="protein sequence ID" value="ARQ00670.1"/>
    <property type="molecule type" value="Genomic_DNA"/>
</dbReference>